<feature type="transmembrane region" description="Helical" evidence="6">
    <location>
        <begin position="214"/>
        <end position="231"/>
    </location>
</feature>
<keyword evidence="5 6" id="KW-0472">Membrane</keyword>
<reference evidence="8 9" key="1">
    <citation type="submission" date="2023-05" db="EMBL/GenBank/DDBJ databases">
        <authorList>
            <person name="Yin Y."/>
            <person name="Lu Z."/>
        </authorList>
    </citation>
    <scope>NUCLEOTIDE SEQUENCE [LARGE SCALE GENOMIC DNA]</scope>
    <source>
        <strain evidence="8 9">ZM22</strain>
    </source>
</reference>
<dbReference type="PANTHER" id="PTHR42920">
    <property type="entry name" value="OS03G0707200 PROTEIN-RELATED"/>
    <property type="match status" value="1"/>
</dbReference>
<keyword evidence="2" id="KW-1003">Cell membrane</keyword>
<feature type="transmembrane region" description="Helical" evidence="6">
    <location>
        <begin position="120"/>
        <end position="139"/>
    </location>
</feature>
<sequence>MGSYLLPLGAVLIWSVNTVVSKLAADSISAAEIGFFRWAVAAILFTPFVLPGLWRQRAAIKPLLGRIAVLGVLGMVAYQSLAYYAAHYTTATHMGIIGSLTPMMVLALAVFLLGQPLTRGGVWGSLLAILGVALVVSSGQLGKLASEGLNLGDAMMLLAMLAYAIYNILLKRWPMPALKTVQLLYLQILVAVVVQFPLYLLSPKTGLNTGNLSLVAYAGIMASIAAPMLWMKAVQVLGPGRSSMFFNLIPVFTALVAFAWLGEPLALYHLSGGVMTIAGLLLAELWKTPLRKPASPVPCSTTAG</sequence>
<dbReference type="EMBL" id="CP125947">
    <property type="protein sequence ID" value="WHS64830.1"/>
    <property type="molecule type" value="Genomic_DNA"/>
</dbReference>
<feature type="domain" description="EamA" evidence="7">
    <location>
        <begin position="4"/>
        <end position="136"/>
    </location>
</feature>
<name>A0ABY8SQ06_9BURK</name>
<evidence type="ECO:0000256" key="2">
    <source>
        <dbReference type="ARBA" id="ARBA00022475"/>
    </source>
</evidence>
<dbReference type="SUPFAM" id="SSF103481">
    <property type="entry name" value="Multidrug resistance efflux transporter EmrE"/>
    <property type="match status" value="2"/>
</dbReference>
<evidence type="ECO:0000259" key="7">
    <source>
        <dbReference type="Pfam" id="PF00892"/>
    </source>
</evidence>
<feature type="transmembrane region" description="Helical" evidence="6">
    <location>
        <begin position="91"/>
        <end position="113"/>
    </location>
</feature>
<organism evidence="8 9">
    <name type="scientific">Comamonas resistens</name>
    <dbReference type="NCBI Taxonomy" id="3046670"/>
    <lineage>
        <taxon>Bacteria</taxon>
        <taxon>Pseudomonadati</taxon>
        <taxon>Pseudomonadota</taxon>
        <taxon>Betaproteobacteria</taxon>
        <taxon>Burkholderiales</taxon>
        <taxon>Comamonadaceae</taxon>
        <taxon>Comamonas</taxon>
    </lineage>
</organism>
<dbReference type="PANTHER" id="PTHR42920:SF11">
    <property type="entry name" value="INNER MEMBRANE PROTEIN YTFF"/>
    <property type="match status" value="1"/>
</dbReference>
<evidence type="ECO:0000256" key="1">
    <source>
        <dbReference type="ARBA" id="ARBA00004651"/>
    </source>
</evidence>
<feature type="transmembrane region" description="Helical" evidence="6">
    <location>
        <begin position="63"/>
        <end position="85"/>
    </location>
</feature>
<feature type="domain" description="EamA" evidence="7">
    <location>
        <begin position="151"/>
        <end position="282"/>
    </location>
</feature>
<comment type="subcellular location">
    <subcellularLocation>
        <location evidence="1">Cell membrane</location>
        <topology evidence="1">Multi-pass membrane protein</topology>
    </subcellularLocation>
</comment>
<feature type="transmembrane region" description="Helical" evidence="6">
    <location>
        <begin position="151"/>
        <end position="170"/>
    </location>
</feature>
<protein>
    <submittedName>
        <fullName evidence="8">DMT family transporter</fullName>
    </submittedName>
</protein>
<feature type="transmembrane region" description="Helical" evidence="6">
    <location>
        <begin position="267"/>
        <end position="286"/>
    </location>
</feature>
<dbReference type="Pfam" id="PF00892">
    <property type="entry name" value="EamA"/>
    <property type="match status" value="2"/>
</dbReference>
<gene>
    <name evidence="8" type="ORF">QMY55_20435</name>
</gene>
<evidence type="ECO:0000256" key="6">
    <source>
        <dbReference type="SAM" id="Phobius"/>
    </source>
</evidence>
<dbReference type="InterPro" id="IPR000620">
    <property type="entry name" value="EamA_dom"/>
</dbReference>
<evidence type="ECO:0000256" key="5">
    <source>
        <dbReference type="ARBA" id="ARBA00023136"/>
    </source>
</evidence>
<evidence type="ECO:0000313" key="8">
    <source>
        <dbReference type="EMBL" id="WHS64830.1"/>
    </source>
</evidence>
<accession>A0ABY8SQ06</accession>
<dbReference type="Proteomes" id="UP001240697">
    <property type="component" value="Chromosome"/>
</dbReference>
<proteinExistence type="predicted"/>
<dbReference type="RefSeq" id="WP_283485941.1">
    <property type="nucleotide sequence ID" value="NZ_CP125947.1"/>
</dbReference>
<dbReference type="InterPro" id="IPR037185">
    <property type="entry name" value="EmrE-like"/>
</dbReference>
<feature type="transmembrane region" description="Helical" evidence="6">
    <location>
        <begin position="35"/>
        <end position="54"/>
    </location>
</feature>
<evidence type="ECO:0000256" key="4">
    <source>
        <dbReference type="ARBA" id="ARBA00022989"/>
    </source>
</evidence>
<evidence type="ECO:0000313" key="9">
    <source>
        <dbReference type="Proteomes" id="UP001240697"/>
    </source>
</evidence>
<evidence type="ECO:0000256" key="3">
    <source>
        <dbReference type="ARBA" id="ARBA00022692"/>
    </source>
</evidence>
<dbReference type="InterPro" id="IPR051258">
    <property type="entry name" value="Diverse_Substrate_Transporter"/>
</dbReference>
<feature type="transmembrane region" description="Helical" evidence="6">
    <location>
        <begin position="243"/>
        <end position="261"/>
    </location>
</feature>
<feature type="transmembrane region" description="Helical" evidence="6">
    <location>
        <begin position="182"/>
        <end position="202"/>
    </location>
</feature>
<keyword evidence="3 6" id="KW-0812">Transmembrane</keyword>
<keyword evidence="4 6" id="KW-1133">Transmembrane helix</keyword>
<keyword evidence="9" id="KW-1185">Reference proteome</keyword>